<dbReference type="PROSITE" id="PS50883">
    <property type="entry name" value="EAL"/>
    <property type="match status" value="1"/>
</dbReference>
<dbReference type="InterPro" id="IPR035919">
    <property type="entry name" value="EAL_sf"/>
</dbReference>
<dbReference type="InterPro" id="IPR001789">
    <property type="entry name" value="Sig_transdc_resp-reg_receiver"/>
</dbReference>
<dbReference type="InterPro" id="IPR001633">
    <property type="entry name" value="EAL_dom"/>
</dbReference>
<keyword evidence="6" id="KW-1185">Reference proteome</keyword>
<evidence type="ECO:0000313" key="5">
    <source>
        <dbReference type="EMBL" id="KAA5606016.1"/>
    </source>
</evidence>
<dbReference type="CDD" id="cd01948">
    <property type="entry name" value="EAL"/>
    <property type="match status" value="1"/>
</dbReference>
<feature type="modified residue" description="4-aspartylphosphate" evidence="1">
    <location>
        <position position="86"/>
    </location>
</feature>
<evidence type="ECO:0000256" key="1">
    <source>
        <dbReference type="PROSITE-ProRule" id="PRU00169"/>
    </source>
</evidence>
<dbReference type="Gene3D" id="3.20.20.450">
    <property type="entry name" value="EAL domain"/>
    <property type="match status" value="1"/>
</dbReference>
<dbReference type="CDD" id="cd01949">
    <property type="entry name" value="GGDEF"/>
    <property type="match status" value="1"/>
</dbReference>
<dbReference type="PANTHER" id="PTHR33121">
    <property type="entry name" value="CYCLIC DI-GMP PHOSPHODIESTERASE PDEF"/>
    <property type="match status" value="1"/>
</dbReference>
<dbReference type="PROSITE" id="PS50887">
    <property type="entry name" value="GGDEF"/>
    <property type="match status" value="1"/>
</dbReference>
<dbReference type="SUPFAM" id="SSF52172">
    <property type="entry name" value="CheY-like"/>
    <property type="match status" value="1"/>
</dbReference>
<dbReference type="Pfam" id="PF00072">
    <property type="entry name" value="Response_reg"/>
    <property type="match status" value="1"/>
</dbReference>
<dbReference type="Pfam" id="PF00563">
    <property type="entry name" value="EAL"/>
    <property type="match status" value="1"/>
</dbReference>
<dbReference type="SMART" id="SM00448">
    <property type="entry name" value="REC"/>
    <property type="match status" value="1"/>
</dbReference>
<dbReference type="OrthoDB" id="7251575at2"/>
<dbReference type="GO" id="GO:0071111">
    <property type="term" value="F:cyclic-guanylate-specific phosphodiesterase activity"/>
    <property type="evidence" value="ECO:0007669"/>
    <property type="project" value="InterPro"/>
</dbReference>
<feature type="domain" description="GGDEF" evidence="4">
    <location>
        <begin position="345"/>
        <end position="472"/>
    </location>
</feature>
<dbReference type="InterPro" id="IPR029787">
    <property type="entry name" value="Nucleotide_cyclase"/>
</dbReference>
<dbReference type="PANTHER" id="PTHR33121:SF70">
    <property type="entry name" value="SIGNALING PROTEIN YKOW"/>
    <property type="match status" value="1"/>
</dbReference>
<dbReference type="InterPro" id="IPR021800">
    <property type="entry name" value="DUF3369"/>
</dbReference>
<feature type="domain" description="Response regulatory" evidence="2">
    <location>
        <begin position="31"/>
        <end position="155"/>
    </location>
</feature>
<evidence type="ECO:0000259" key="2">
    <source>
        <dbReference type="PROSITE" id="PS50110"/>
    </source>
</evidence>
<evidence type="ECO:0000259" key="4">
    <source>
        <dbReference type="PROSITE" id="PS50887"/>
    </source>
</evidence>
<dbReference type="SMART" id="SM00052">
    <property type="entry name" value="EAL"/>
    <property type="match status" value="1"/>
</dbReference>
<sequence>MAKALSFDDEELFAFSDDGEETPTASMSVWNVLVVDDEPDVHEATTLALRDLTIEGRALRLLHASSADQAFAVLANEHDIAVVLLDVVMETDDAGLRLVRRVREDLGNHAVRIILRTGQPGYAPELETIRTYDINDYKAKSELTRTRLFTTLAVAIRSYRQVHQLEMSRNGLELIISACTDLGKLRALRLYAEGVVTQLCALLGLPPEGLVCAGKTLDDVQPRVIAAAGRYRSLMQEPVDTLTDATLRRVLEDCLSRRAHVLGPGLCLYFEVSETTGIAAYVEVAEGLDPVNLELLEVFCASVTVGFENVLLQQRLYDNAYMDQFLNLPNRRGFMEEVSRGDRREDMTVALVDLDDFAEMNTVLDHQFGDRVLEAVAGRLAAALMPGTLLARVGGDTFGIYGPSDQVTPLCIERVFSAPFDLDGEVLRVSATASLIQVNAHANTSADVLKNASIALKQAKMLQRGRATLFDEDLSASARVRINLLTRLRAAFCAEQLFLAYQPQVDLVTGRVLGAEALLRWETEDGTMVPPDEFIPLAEQSGLTVPIGEWVLRTACRQLKRLTDRGHTGFRMAINVSHTQFREPGFVAVLGQALQDCQVNPKQLELELTESVAIGHIDSTVEKIQAIRAMGITVAMDDFGTGYSSLSVLKQLNVDRLKIDRSFVQEVQENADTSGIAELVIALGRQLGLVTIAEGVEDEGQRRQLLEMGCQEGQGYLFGHPMPGPAFEAWMATVA</sequence>
<dbReference type="NCBIfam" id="TIGR00254">
    <property type="entry name" value="GGDEF"/>
    <property type="match status" value="1"/>
</dbReference>
<dbReference type="PROSITE" id="PS50110">
    <property type="entry name" value="RESPONSE_REGULATORY"/>
    <property type="match status" value="1"/>
</dbReference>
<evidence type="ECO:0000313" key="6">
    <source>
        <dbReference type="Proteomes" id="UP000324065"/>
    </source>
</evidence>
<proteinExistence type="predicted"/>
<dbReference type="EMBL" id="VWPJ01000006">
    <property type="protein sequence ID" value="KAA5606016.1"/>
    <property type="molecule type" value="Genomic_DNA"/>
</dbReference>
<organism evidence="5 6">
    <name type="scientific">Roseospira marina</name>
    <dbReference type="NCBI Taxonomy" id="140057"/>
    <lineage>
        <taxon>Bacteria</taxon>
        <taxon>Pseudomonadati</taxon>
        <taxon>Pseudomonadota</taxon>
        <taxon>Alphaproteobacteria</taxon>
        <taxon>Rhodospirillales</taxon>
        <taxon>Rhodospirillaceae</taxon>
        <taxon>Roseospira</taxon>
    </lineage>
</organism>
<dbReference type="InterPro" id="IPR043128">
    <property type="entry name" value="Rev_trsase/Diguanyl_cyclase"/>
</dbReference>
<evidence type="ECO:0000259" key="3">
    <source>
        <dbReference type="PROSITE" id="PS50883"/>
    </source>
</evidence>
<dbReference type="InterPro" id="IPR050706">
    <property type="entry name" value="Cyclic-di-GMP_PDE-like"/>
</dbReference>
<dbReference type="InterPro" id="IPR011006">
    <property type="entry name" value="CheY-like_superfamily"/>
</dbReference>
<dbReference type="SUPFAM" id="SSF141868">
    <property type="entry name" value="EAL domain-like"/>
    <property type="match status" value="1"/>
</dbReference>
<dbReference type="Gene3D" id="3.30.70.270">
    <property type="match status" value="1"/>
</dbReference>
<dbReference type="Pfam" id="PF11849">
    <property type="entry name" value="DUF3369"/>
    <property type="match status" value="1"/>
</dbReference>
<keyword evidence="1" id="KW-0597">Phosphoprotein</keyword>
<dbReference type="SUPFAM" id="SSF55073">
    <property type="entry name" value="Nucleotide cyclase"/>
    <property type="match status" value="1"/>
</dbReference>
<protein>
    <submittedName>
        <fullName evidence="5">EAL domain-containing protein</fullName>
    </submittedName>
</protein>
<comment type="caution">
    <text evidence="5">The sequence shown here is derived from an EMBL/GenBank/DDBJ whole genome shotgun (WGS) entry which is preliminary data.</text>
</comment>
<dbReference type="Proteomes" id="UP000324065">
    <property type="component" value="Unassembled WGS sequence"/>
</dbReference>
<dbReference type="AlphaFoldDB" id="A0A5M6ICQ5"/>
<dbReference type="Gene3D" id="3.40.50.2300">
    <property type="match status" value="1"/>
</dbReference>
<dbReference type="SMART" id="SM00267">
    <property type="entry name" value="GGDEF"/>
    <property type="match status" value="1"/>
</dbReference>
<dbReference type="InterPro" id="IPR000160">
    <property type="entry name" value="GGDEF_dom"/>
</dbReference>
<gene>
    <name evidence="5" type="ORF">F1188_08355</name>
</gene>
<reference evidence="5 6" key="1">
    <citation type="submission" date="2019-09" db="EMBL/GenBank/DDBJ databases">
        <title>Genome sequence of Roseospira marina, one of the more divergent members of the non-sulfur purple photosynthetic bacterial family, the Rhodospirillaceae.</title>
        <authorList>
            <person name="Meyer T."/>
            <person name="Kyndt J."/>
        </authorList>
    </citation>
    <scope>NUCLEOTIDE SEQUENCE [LARGE SCALE GENOMIC DNA]</scope>
    <source>
        <strain evidence="5 6">DSM 15113</strain>
    </source>
</reference>
<dbReference type="Pfam" id="PF00990">
    <property type="entry name" value="GGDEF"/>
    <property type="match status" value="1"/>
</dbReference>
<accession>A0A5M6ICQ5</accession>
<feature type="domain" description="EAL" evidence="3">
    <location>
        <begin position="481"/>
        <end position="735"/>
    </location>
</feature>
<dbReference type="GO" id="GO:0000160">
    <property type="term" value="P:phosphorelay signal transduction system"/>
    <property type="evidence" value="ECO:0007669"/>
    <property type="project" value="InterPro"/>
</dbReference>
<name>A0A5M6ICQ5_9PROT</name>